<proteinExistence type="predicted"/>
<evidence type="ECO:0000313" key="1">
    <source>
        <dbReference type="EMBL" id="SEA24161.1"/>
    </source>
</evidence>
<dbReference type="EMBL" id="FNRA01000002">
    <property type="protein sequence ID" value="SEA24161.1"/>
    <property type="molecule type" value="Genomic_DNA"/>
</dbReference>
<reference evidence="1 2" key="1">
    <citation type="submission" date="2016-10" db="EMBL/GenBank/DDBJ databases">
        <authorList>
            <person name="de Groot N.N."/>
        </authorList>
    </citation>
    <scope>NUCLEOTIDE SEQUENCE [LARGE SCALE GENOMIC DNA]</scope>
    <source>
        <strain evidence="1 2">DSM 19033</strain>
    </source>
</reference>
<accession>A0A1H3ZL77</accession>
<keyword evidence="2" id="KW-1185">Reference proteome</keyword>
<gene>
    <name evidence="1" type="ORF">SAMN05443550_102392</name>
</gene>
<dbReference type="Proteomes" id="UP000198850">
    <property type="component" value="Unassembled WGS sequence"/>
</dbReference>
<protein>
    <submittedName>
        <fullName evidence="1">Uncharacterized protein</fullName>
    </submittedName>
</protein>
<name>A0A1H3ZL77_9SPHI</name>
<evidence type="ECO:0000313" key="2">
    <source>
        <dbReference type="Proteomes" id="UP000198850"/>
    </source>
</evidence>
<sequence length="65" mass="7494">MCPYPSPNGPGLARELDNWVGWDDPVDKVLNSEKTLLNLNYPFRKTRYNLPWYQLFLGVPISGLL</sequence>
<organism evidence="1 2">
    <name type="scientific">Pedobacter hartonius</name>
    <dbReference type="NCBI Taxonomy" id="425514"/>
    <lineage>
        <taxon>Bacteria</taxon>
        <taxon>Pseudomonadati</taxon>
        <taxon>Bacteroidota</taxon>
        <taxon>Sphingobacteriia</taxon>
        <taxon>Sphingobacteriales</taxon>
        <taxon>Sphingobacteriaceae</taxon>
        <taxon>Pedobacter</taxon>
    </lineage>
</organism>
<dbReference type="STRING" id="425514.SAMN05443550_102392"/>
<dbReference type="AlphaFoldDB" id="A0A1H3ZL77"/>